<dbReference type="PATRIC" id="fig|2209.43.peg.3715"/>
<sequence>MDINRFVKLQETPKCQLINEEAPIDETLVISNEFMKNLVKFISKGEVIYTAQSEEKINRP</sequence>
<accession>A0A0F8JGD3</accession>
<gene>
    <name evidence="1" type="ORF">DU63_17110</name>
</gene>
<protein>
    <submittedName>
        <fullName evidence="1">Uncharacterized protein</fullName>
    </submittedName>
</protein>
<dbReference type="Proteomes" id="UP000034001">
    <property type="component" value="Unassembled WGS sequence"/>
</dbReference>
<reference evidence="1 2" key="1">
    <citation type="journal article" date="2015" name="ISME J.">
        <title>Genomic and phenotypic differentiation among Methanosarcina mazei populations from Columbia River sediment.</title>
        <authorList>
            <person name="Youngblut N.D."/>
            <person name="Wirth J.S."/>
            <person name="Henriksen J.R."/>
            <person name="Smith M."/>
            <person name="Simon H."/>
            <person name="Metcalf W.W."/>
            <person name="Whitaker R.J."/>
        </authorList>
    </citation>
    <scope>NUCLEOTIDE SEQUENCE [LARGE SCALE GENOMIC DNA]</scope>
    <source>
        <strain evidence="1 2">3.H.A.2.1</strain>
    </source>
</reference>
<dbReference type="AlphaFoldDB" id="A0A0F8JGD3"/>
<organism evidence="1 2">
    <name type="scientific">Methanosarcina mazei</name>
    <name type="common">Methanosarcina frisia</name>
    <dbReference type="NCBI Taxonomy" id="2209"/>
    <lineage>
        <taxon>Archaea</taxon>
        <taxon>Methanobacteriati</taxon>
        <taxon>Methanobacteriota</taxon>
        <taxon>Stenosarchaea group</taxon>
        <taxon>Methanomicrobia</taxon>
        <taxon>Methanosarcinales</taxon>
        <taxon>Methanosarcinaceae</taxon>
        <taxon>Methanosarcina</taxon>
    </lineage>
</organism>
<name>A0A0F8JGD3_METMZ</name>
<evidence type="ECO:0000313" key="1">
    <source>
        <dbReference type="EMBL" id="KKG74803.1"/>
    </source>
</evidence>
<dbReference type="EMBL" id="JJPO01000045">
    <property type="protein sequence ID" value="KKG74803.1"/>
    <property type="molecule type" value="Genomic_DNA"/>
</dbReference>
<comment type="caution">
    <text evidence="1">The sequence shown here is derived from an EMBL/GenBank/DDBJ whole genome shotgun (WGS) entry which is preliminary data.</text>
</comment>
<proteinExistence type="predicted"/>
<evidence type="ECO:0000313" key="2">
    <source>
        <dbReference type="Proteomes" id="UP000034001"/>
    </source>
</evidence>